<evidence type="ECO:0000313" key="1">
    <source>
        <dbReference type="EMBL" id="TKV60941.1"/>
    </source>
</evidence>
<gene>
    <name evidence="1" type="ORF">FDO65_04605</name>
</gene>
<dbReference type="RefSeq" id="WP_137448244.1">
    <property type="nucleotide sequence ID" value="NZ_SZZH01000001.1"/>
</dbReference>
<keyword evidence="2" id="KW-1185">Reference proteome</keyword>
<dbReference type="OrthoDB" id="5148907at2"/>
<proteinExistence type="predicted"/>
<dbReference type="EMBL" id="SZZH01000001">
    <property type="protein sequence ID" value="TKV60941.1"/>
    <property type="molecule type" value="Genomic_DNA"/>
</dbReference>
<name>A0A4U6QKS8_9ACTN</name>
<sequence length="93" mass="9279">MSDPTTDPGVPTPITTDLPGVGAVTLTGTVTEGVERGCVVLADDAGTALASLLGFDTGAHPFGSAVTVTGRWAQDRVSICQQGPLLEVQSVGA</sequence>
<reference evidence="1 2" key="1">
    <citation type="submission" date="2019-05" db="EMBL/GenBank/DDBJ databases">
        <title>Nakamurella sp. N5BH11, whole genome shotgun sequence.</title>
        <authorList>
            <person name="Tuo L."/>
        </authorList>
    </citation>
    <scope>NUCLEOTIDE SEQUENCE [LARGE SCALE GENOMIC DNA]</scope>
    <source>
        <strain evidence="1 2">N5BH11</strain>
    </source>
</reference>
<organism evidence="1 2">
    <name type="scientific">Nakamurella flava</name>
    <dbReference type="NCBI Taxonomy" id="2576308"/>
    <lineage>
        <taxon>Bacteria</taxon>
        <taxon>Bacillati</taxon>
        <taxon>Actinomycetota</taxon>
        <taxon>Actinomycetes</taxon>
        <taxon>Nakamurellales</taxon>
        <taxon>Nakamurellaceae</taxon>
        <taxon>Nakamurella</taxon>
    </lineage>
</organism>
<comment type="caution">
    <text evidence="1">The sequence shown here is derived from an EMBL/GenBank/DDBJ whole genome shotgun (WGS) entry which is preliminary data.</text>
</comment>
<accession>A0A4U6QKS8</accession>
<evidence type="ECO:0000313" key="2">
    <source>
        <dbReference type="Proteomes" id="UP000306985"/>
    </source>
</evidence>
<dbReference type="AlphaFoldDB" id="A0A4U6QKS8"/>
<dbReference type="Proteomes" id="UP000306985">
    <property type="component" value="Unassembled WGS sequence"/>
</dbReference>
<protein>
    <submittedName>
        <fullName evidence="1">Uncharacterized protein</fullName>
    </submittedName>
</protein>